<evidence type="ECO:0000313" key="6">
    <source>
        <dbReference type="Proteomes" id="UP000749559"/>
    </source>
</evidence>
<dbReference type="CDD" id="cd17317">
    <property type="entry name" value="MFS_SLC22"/>
    <property type="match status" value="1"/>
</dbReference>
<comment type="subcellular location">
    <subcellularLocation>
        <location evidence="1">Membrane</location>
        <topology evidence="1">Multi-pass membrane protein</topology>
    </subcellularLocation>
</comment>
<evidence type="ECO:0000256" key="3">
    <source>
        <dbReference type="ARBA" id="ARBA00022989"/>
    </source>
</evidence>
<reference evidence="5" key="1">
    <citation type="submission" date="2022-03" db="EMBL/GenBank/DDBJ databases">
        <authorList>
            <person name="Martin C."/>
        </authorList>
    </citation>
    <scope>NUCLEOTIDE SEQUENCE</scope>
</reference>
<name>A0A8J1XTW6_OWEFU</name>
<dbReference type="SUPFAM" id="SSF103473">
    <property type="entry name" value="MFS general substrate transporter"/>
    <property type="match status" value="1"/>
</dbReference>
<dbReference type="PROSITE" id="PS51257">
    <property type="entry name" value="PROKAR_LIPOPROTEIN"/>
    <property type="match status" value="1"/>
</dbReference>
<dbReference type="InterPro" id="IPR036259">
    <property type="entry name" value="MFS_trans_sf"/>
</dbReference>
<dbReference type="PANTHER" id="PTHR24064">
    <property type="entry name" value="SOLUTE CARRIER FAMILY 22 MEMBER"/>
    <property type="match status" value="1"/>
</dbReference>
<evidence type="ECO:0000256" key="4">
    <source>
        <dbReference type="ARBA" id="ARBA00023136"/>
    </source>
</evidence>
<keyword evidence="6" id="KW-1185">Reference proteome</keyword>
<dbReference type="OrthoDB" id="5141738at2759"/>
<keyword evidence="2" id="KW-0812">Transmembrane</keyword>
<dbReference type="GO" id="GO:0016020">
    <property type="term" value="C:membrane"/>
    <property type="evidence" value="ECO:0007669"/>
    <property type="project" value="UniProtKB-SubCell"/>
</dbReference>
<evidence type="ECO:0000256" key="1">
    <source>
        <dbReference type="ARBA" id="ARBA00004141"/>
    </source>
</evidence>
<keyword evidence="3" id="KW-1133">Transmembrane helix</keyword>
<proteinExistence type="predicted"/>
<dbReference type="Proteomes" id="UP000749559">
    <property type="component" value="Unassembled WGS sequence"/>
</dbReference>
<dbReference type="AlphaFoldDB" id="A0A8J1XTW6"/>
<evidence type="ECO:0000256" key="2">
    <source>
        <dbReference type="ARBA" id="ARBA00022692"/>
    </source>
</evidence>
<organism evidence="5 6">
    <name type="scientific">Owenia fusiformis</name>
    <name type="common">Polychaete worm</name>
    <dbReference type="NCBI Taxonomy" id="6347"/>
    <lineage>
        <taxon>Eukaryota</taxon>
        <taxon>Metazoa</taxon>
        <taxon>Spiralia</taxon>
        <taxon>Lophotrochozoa</taxon>
        <taxon>Annelida</taxon>
        <taxon>Polychaeta</taxon>
        <taxon>Sedentaria</taxon>
        <taxon>Canalipalpata</taxon>
        <taxon>Sabellida</taxon>
        <taxon>Oweniida</taxon>
        <taxon>Oweniidae</taxon>
        <taxon>Owenia</taxon>
    </lineage>
</organism>
<accession>A0A8J1XTW6</accession>
<keyword evidence="4" id="KW-0472">Membrane</keyword>
<comment type="caution">
    <text evidence="5">The sequence shown here is derived from an EMBL/GenBank/DDBJ whole genome shotgun (WGS) entry which is preliminary data.</text>
</comment>
<dbReference type="GO" id="GO:0022857">
    <property type="term" value="F:transmembrane transporter activity"/>
    <property type="evidence" value="ECO:0007669"/>
    <property type="project" value="InterPro"/>
</dbReference>
<sequence>MNVDKALSSLGRYSRWQMFYMVFLGVFSCLPDAWSILGIVFIGATPEHYCKPHPGRNITESSPYELRDGAFVPSQCQMYANGTNSTVPCMYGWEYGDEFESTIVTDWDLVCGKAVYVQTSAVIFSLGIVVGAILFTSLADKIGRKPVYFGCAWMMAVIGISRSFSQNYTTFAILSFFIGMFEQGADVAAFVLAQELFPGDQRTMAASIICCFWAISVALLAPVAYLVRNWRYLQLVLVIPSVLTIPMYWFTPESITWLVANGRIEEAIDTLKKAAKFNNIKLPDAVLTASVYNINNNDPESDEKETLSKLMMEDEIVEHKTVDAVNAMEKSTPFQRLKLWLGWRKQLNSTSVLDLLKHPKMILYSGIMAFLWFVNTVTYYGLALSTNNLSGNRFVNFFIGGIVELPAYLFIMFLLHILGRRHPLFLFHILAGLALIASPFIPKGLGGLSTALVMIGKLAISSSFGILWIYAPEIYPTNFRNIGLGFASASGRIAGILAPYTGYVDTLIPWFSGVTFGVAALISAFLGILLPETLNRPLPMTFDEVVAWKRSLSKEEKQKLKWKCCSGDNERNSTNVTEQEELNNL</sequence>
<protein>
    <submittedName>
        <fullName evidence="5">Uncharacterized protein</fullName>
    </submittedName>
</protein>
<dbReference type="InterPro" id="IPR020846">
    <property type="entry name" value="MFS_dom"/>
</dbReference>
<dbReference type="EMBL" id="CAIIXF020000010">
    <property type="protein sequence ID" value="CAH1796213.1"/>
    <property type="molecule type" value="Genomic_DNA"/>
</dbReference>
<gene>
    <name evidence="5" type="ORF">OFUS_LOCUS20647</name>
</gene>
<dbReference type="InterPro" id="IPR011701">
    <property type="entry name" value="MFS"/>
</dbReference>
<dbReference type="Gene3D" id="1.20.1250.20">
    <property type="entry name" value="MFS general substrate transporter like domains"/>
    <property type="match status" value="1"/>
</dbReference>
<dbReference type="PROSITE" id="PS50850">
    <property type="entry name" value="MFS"/>
    <property type="match status" value="1"/>
</dbReference>
<evidence type="ECO:0000313" key="5">
    <source>
        <dbReference type="EMBL" id="CAH1796213.1"/>
    </source>
</evidence>
<dbReference type="Pfam" id="PF07690">
    <property type="entry name" value="MFS_1"/>
    <property type="match status" value="1"/>
</dbReference>